<accession>A0A8S9TNA5</accession>
<keyword evidence="1" id="KW-0812">Transmembrane</keyword>
<feature type="transmembrane region" description="Helical" evidence="1">
    <location>
        <begin position="92"/>
        <end position="110"/>
    </location>
</feature>
<sequence>MAHRQNAQVNTRCIEMCMSKASSVAFKRILLGCVALQRLTVWASVAIPTFCSPVKTSLTSVFDIYNPGLLIACVIILPVLLGLLYRLRRKWIMRWFILVLFSATEAAIWIGFDVLLGTNVKFFNSSFTLTWTVAIFMLETIRSRKQSKVAAASTVSRRRITSAGAWIDPSNDPSTTPGNVPRMYIIEDYEFLKIYSDGTMAFLLVGAASSVLYVILRFVPVLDFGTSLGFQLVLVVWFILDLRRLDQILGNDEATHGVIYVYVDAVLAVGYVVMIAGAISTMVLFIAGFVMSGPAFKSIKSRCAGFGGGGGCSCSDYPALHVFSGSKCLFFNDEGSSFDCCDSTPDEVTTNAESHTGPLEQHRTELDQIMQRD</sequence>
<dbReference type="EMBL" id="JAACNO010003265">
    <property type="protein sequence ID" value="KAF4127468.1"/>
    <property type="molecule type" value="Genomic_DNA"/>
</dbReference>
<feature type="transmembrane region" description="Helical" evidence="1">
    <location>
        <begin position="261"/>
        <end position="291"/>
    </location>
</feature>
<comment type="caution">
    <text evidence="2">The sequence shown here is derived from an EMBL/GenBank/DDBJ whole genome shotgun (WGS) entry which is preliminary data.</text>
</comment>
<dbReference type="AlphaFoldDB" id="A0A8S9TNA5"/>
<feature type="transmembrane region" description="Helical" evidence="1">
    <location>
        <begin position="67"/>
        <end position="85"/>
    </location>
</feature>
<name>A0A8S9TNA5_PHYIN</name>
<evidence type="ECO:0000256" key="1">
    <source>
        <dbReference type="SAM" id="Phobius"/>
    </source>
</evidence>
<feature type="transmembrane region" description="Helical" evidence="1">
    <location>
        <begin position="221"/>
        <end position="240"/>
    </location>
</feature>
<keyword evidence="1" id="KW-1133">Transmembrane helix</keyword>
<organism evidence="2 3">
    <name type="scientific">Phytophthora infestans</name>
    <name type="common">Potato late blight agent</name>
    <name type="synonym">Botrytis infestans</name>
    <dbReference type="NCBI Taxonomy" id="4787"/>
    <lineage>
        <taxon>Eukaryota</taxon>
        <taxon>Sar</taxon>
        <taxon>Stramenopiles</taxon>
        <taxon>Oomycota</taxon>
        <taxon>Peronosporomycetes</taxon>
        <taxon>Peronosporales</taxon>
        <taxon>Peronosporaceae</taxon>
        <taxon>Phytophthora</taxon>
    </lineage>
</organism>
<gene>
    <name evidence="2" type="ORF">GN958_ATG23343</name>
</gene>
<evidence type="ECO:0008006" key="4">
    <source>
        <dbReference type="Google" id="ProtNLM"/>
    </source>
</evidence>
<evidence type="ECO:0000313" key="3">
    <source>
        <dbReference type="Proteomes" id="UP000704712"/>
    </source>
</evidence>
<reference evidence="2" key="1">
    <citation type="submission" date="2020-03" db="EMBL/GenBank/DDBJ databases">
        <title>Hybrid Assembly of Korean Phytophthora infestans isolates.</title>
        <authorList>
            <person name="Prokchorchik M."/>
            <person name="Lee Y."/>
            <person name="Seo J."/>
            <person name="Cho J.-H."/>
            <person name="Park Y.-E."/>
            <person name="Jang D.-C."/>
            <person name="Im J.-S."/>
            <person name="Choi J.-G."/>
            <person name="Park H.-J."/>
            <person name="Lee G.-B."/>
            <person name="Lee Y.-G."/>
            <person name="Hong S.-Y."/>
            <person name="Cho K."/>
            <person name="Sohn K.H."/>
        </authorList>
    </citation>
    <scope>NUCLEOTIDE SEQUENCE</scope>
    <source>
        <strain evidence="2">KR_2_A2</strain>
    </source>
</reference>
<dbReference type="Proteomes" id="UP000704712">
    <property type="component" value="Unassembled WGS sequence"/>
</dbReference>
<keyword evidence="1" id="KW-0472">Membrane</keyword>
<feature type="transmembrane region" description="Helical" evidence="1">
    <location>
        <begin position="29"/>
        <end position="47"/>
    </location>
</feature>
<evidence type="ECO:0000313" key="2">
    <source>
        <dbReference type="EMBL" id="KAF4127468.1"/>
    </source>
</evidence>
<feature type="transmembrane region" description="Helical" evidence="1">
    <location>
        <begin position="194"/>
        <end position="215"/>
    </location>
</feature>
<proteinExistence type="predicted"/>
<protein>
    <recommendedName>
        <fullName evidence="4">Transmembrane protein</fullName>
    </recommendedName>
</protein>